<evidence type="ECO:0000256" key="2">
    <source>
        <dbReference type="ARBA" id="ARBA00022723"/>
    </source>
</evidence>
<dbReference type="GO" id="GO:0005654">
    <property type="term" value="C:nucleoplasm"/>
    <property type="evidence" value="ECO:0007669"/>
    <property type="project" value="TreeGrafter"/>
</dbReference>
<dbReference type="GO" id="GO:0008270">
    <property type="term" value="F:zinc ion binding"/>
    <property type="evidence" value="ECO:0007669"/>
    <property type="project" value="UniProtKB-KW"/>
</dbReference>
<keyword evidence="6" id="KW-0539">Nucleus</keyword>
<keyword evidence="5 8" id="KW-0862">Zinc</keyword>
<feature type="domain" description="C3H1-type" evidence="9">
    <location>
        <begin position="94"/>
        <end position="122"/>
    </location>
</feature>
<dbReference type="GO" id="GO:0003723">
    <property type="term" value="F:RNA binding"/>
    <property type="evidence" value="ECO:0007669"/>
    <property type="project" value="TreeGrafter"/>
</dbReference>
<dbReference type="PANTHER" id="PTHR12675">
    <property type="entry name" value="MUSCLEBLIND-LIKE PROTEIN"/>
    <property type="match status" value="1"/>
</dbReference>
<evidence type="ECO:0000313" key="10">
    <source>
        <dbReference type="Proteomes" id="UP000095280"/>
    </source>
</evidence>
<comment type="subcellular location">
    <subcellularLocation>
        <location evidence="1">Nucleus</location>
    </subcellularLocation>
</comment>
<dbReference type="Proteomes" id="UP000095280">
    <property type="component" value="Unplaced"/>
</dbReference>
<dbReference type="InterPro" id="IPR000571">
    <property type="entry name" value="Znf_CCCH"/>
</dbReference>
<evidence type="ECO:0000256" key="3">
    <source>
        <dbReference type="ARBA" id="ARBA00022737"/>
    </source>
</evidence>
<dbReference type="GO" id="GO:0043484">
    <property type="term" value="P:regulation of RNA splicing"/>
    <property type="evidence" value="ECO:0007669"/>
    <property type="project" value="TreeGrafter"/>
</dbReference>
<dbReference type="FunFam" id="3.30.1370.210:FF:000005">
    <property type="entry name" value="Muscleblind, isoform M"/>
    <property type="match status" value="1"/>
</dbReference>
<evidence type="ECO:0000256" key="4">
    <source>
        <dbReference type="ARBA" id="ARBA00022771"/>
    </source>
</evidence>
<dbReference type="SMART" id="SM00356">
    <property type="entry name" value="ZnF_C3H1"/>
    <property type="match status" value="2"/>
</dbReference>
<dbReference type="InterPro" id="IPR054429">
    <property type="entry name" value="Znf-CCCH_Muscleblind-like"/>
</dbReference>
<sequence>MGAAPDQVAQRKLLAGLQRPVCRPPCRLSAPSAVSTLPELRSAPKKLQKQQTAEAEMTSQQEAAAAAALSLMTGAGGGVNAGLTFPPQGKDSRWLTLEVCREFQRNKCSRTDDECRFAHPPAHVEVQQNGRVVCCYDSIKGKCQRREPPCKYLHPPQHLREQLLQNGRQNLIIKNLQMQMLSQSFAVGQYIPISAGVSSV</sequence>
<keyword evidence="4 8" id="KW-0863">Zinc-finger</keyword>
<accession>A0A1I8HLY9</accession>
<evidence type="ECO:0000313" key="11">
    <source>
        <dbReference type="WBParaSite" id="maker-uti_cns_0006792-snap-gene-0.5-mRNA-1"/>
    </source>
</evidence>
<organism evidence="10 11">
    <name type="scientific">Macrostomum lignano</name>
    <dbReference type="NCBI Taxonomy" id="282301"/>
    <lineage>
        <taxon>Eukaryota</taxon>
        <taxon>Metazoa</taxon>
        <taxon>Spiralia</taxon>
        <taxon>Lophotrochozoa</taxon>
        <taxon>Platyhelminthes</taxon>
        <taxon>Rhabditophora</taxon>
        <taxon>Macrostomorpha</taxon>
        <taxon>Macrostomida</taxon>
        <taxon>Macrostomidae</taxon>
        <taxon>Macrostomum</taxon>
    </lineage>
</organism>
<dbReference type="AlphaFoldDB" id="A0A1I8HLY9"/>
<evidence type="ECO:0000256" key="7">
    <source>
        <dbReference type="ARBA" id="ARBA00038226"/>
    </source>
</evidence>
<dbReference type="Gene3D" id="3.30.1370.210">
    <property type="match status" value="1"/>
</dbReference>
<dbReference type="PROSITE" id="PS50103">
    <property type="entry name" value="ZF_C3H1"/>
    <property type="match status" value="2"/>
</dbReference>
<keyword evidence="10" id="KW-1185">Reference proteome</keyword>
<dbReference type="GO" id="GO:0005737">
    <property type="term" value="C:cytoplasm"/>
    <property type="evidence" value="ECO:0007669"/>
    <property type="project" value="TreeGrafter"/>
</dbReference>
<dbReference type="Pfam" id="PF22628">
    <property type="entry name" value="zf-CCCH_10"/>
    <property type="match status" value="2"/>
</dbReference>
<evidence type="ECO:0000259" key="9">
    <source>
        <dbReference type="PROSITE" id="PS50103"/>
    </source>
</evidence>
<proteinExistence type="inferred from homology"/>
<evidence type="ECO:0000256" key="1">
    <source>
        <dbReference type="ARBA" id="ARBA00004123"/>
    </source>
</evidence>
<comment type="similarity">
    <text evidence="7">Belongs to the muscleblind family.</text>
</comment>
<name>A0A1I8HLY9_9PLAT</name>
<dbReference type="WBParaSite" id="maker-uti_cns_0006792-snap-gene-0.5-mRNA-1">
    <property type="protein sequence ID" value="maker-uti_cns_0006792-snap-gene-0.5-mRNA-1"/>
    <property type="gene ID" value="maker-uti_cns_0006792-snap-gene-0.5"/>
</dbReference>
<evidence type="ECO:0000256" key="6">
    <source>
        <dbReference type="ARBA" id="ARBA00023242"/>
    </source>
</evidence>
<protein>
    <submittedName>
        <fullName evidence="11">C3H1-type domain-containing protein</fullName>
    </submittedName>
</protein>
<evidence type="ECO:0000256" key="8">
    <source>
        <dbReference type="PROSITE-ProRule" id="PRU00723"/>
    </source>
</evidence>
<feature type="zinc finger region" description="C3H1-type" evidence="8">
    <location>
        <begin position="129"/>
        <end position="157"/>
    </location>
</feature>
<keyword evidence="2 8" id="KW-0479">Metal-binding</keyword>
<dbReference type="PANTHER" id="PTHR12675:SF12">
    <property type="entry name" value="PROTEIN MUSCLEBLIND"/>
    <property type="match status" value="1"/>
</dbReference>
<feature type="zinc finger region" description="C3H1-type" evidence="8">
    <location>
        <begin position="94"/>
        <end position="122"/>
    </location>
</feature>
<evidence type="ECO:0000256" key="5">
    <source>
        <dbReference type="ARBA" id="ARBA00022833"/>
    </source>
</evidence>
<reference evidence="11" key="1">
    <citation type="submission" date="2016-11" db="UniProtKB">
        <authorList>
            <consortium name="WormBaseParasite"/>
        </authorList>
    </citation>
    <scope>IDENTIFICATION</scope>
</reference>
<feature type="domain" description="C3H1-type" evidence="9">
    <location>
        <begin position="129"/>
        <end position="157"/>
    </location>
</feature>
<keyword evidence="3" id="KW-0677">Repeat</keyword>